<proteinExistence type="predicted"/>
<evidence type="ECO:0000256" key="3">
    <source>
        <dbReference type="ARBA" id="ARBA00022989"/>
    </source>
</evidence>
<dbReference type="GO" id="GO:0016020">
    <property type="term" value="C:membrane"/>
    <property type="evidence" value="ECO:0007669"/>
    <property type="project" value="UniProtKB-SubCell"/>
</dbReference>
<sequence>SSPSSSSLNGIKHNLQDYVSQLEYEIGLANAEIRRLKNEAEEREKIIDLLMDEIYTARDDLRNRRDKEEWIVNHHRIVSKAQEEEIAILREDNPNLRRQLEECRIKLMNMEEKYNTLLHHNCSNHNNSDHHPTIINKEMINNAIIRVDYSTFVVVIIISLMIIIIRDKSSYYYLYMMWLISLLFATSSIIISMLAIRDHLRNFSKPIIQRKIVGILLMVPVYATTSWLSLLFVNHSMYLDMLRDCYESFVIYTFFSLTYSYITQLDDHNNTLDHDKIIRVLEDKAFVRHIPPVSCFINPIHRTILLVTPPQQEQGAVSSSSAWWRERSMDSSQYHNYDDVITLDALDLSSTSTSIRDTTSSSSAAARSPSLLLSNHHHNNNNYMNTTPNHDNIDRDLLLSSHTQGGSSSSTLYSSNSRGARTIEGYDDRRRDDYGMGWYGDIDDNNMTIGDSTSLWHPRSPKDFLISCKTFVLQFLLVKPLTTILAFILHNIGLYEEGDFSPLNGYLYICICVNISISLSLYWLVMFYMATKRALEAYNPVPKFLCIKAVLFASFWQSVILNIMIELGLLADIPSLRYNTVDVQDVVSDISQVSFIPRPAPAGGGGGSMITRVTTQLKQLKRPTALLLPHTHLRKNRRRPRPRRDEAVEVHDGRKEGVHDMRDDNAAVSDGIITVIQDDDENGQQSLNKDGDNNNNNDDEDDED</sequence>
<dbReference type="EMBL" id="JABAHT010001250">
    <property type="protein sequence ID" value="KAF4649651.1"/>
    <property type="molecule type" value="Genomic_DNA"/>
</dbReference>
<evidence type="ECO:0000256" key="7">
    <source>
        <dbReference type="SAM" id="Phobius"/>
    </source>
</evidence>
<feature type="coiled-coil region" evidence="5">
    <location>
        <begin position="79"/>
        <end position="113"/>
    </location>
</feature>
<comment type="subcellular location">
    <subcellularLocation>
        <location evidence="1">Membrane</location>
        <topology evidence="1">Multi-pass membrane protein</topology>
    </subcellularLocation>
</comment>
<dbReference type="PANTHER" id="PTHR23423">
    <property type="entry name" value="ORGANIC SOLUTE TRANSPORTER-RELATED"/>
    <property type="match status" value="1"/>
</dbReference>
<evidence type="ECO:0000256" key="2">
    <source>
        <dbReference type="ARBA" id="ARBA00022692"/>
    </source>
</evidence>
<comment type="caution">
    <text evidence="8">The sequence shown here is derived from an EMBL/GenBank/DDBJ whole genome shotgun (WGS) entry which is preliminary data.</text>
</comment>
<keyword evidence="2 7" id="KW-0812">Transmembrane</keyword>
<feature type="transmembrane region" description="Helical" evidence="7">
    <location>
        <begin position="471"/>
        <end position="493"/>
    </location>
</feature>
<dbReference type="Pfam" id="PF03619">
    <property type="entry name" value="Solute_trans_a"/>
    <property type="match status" value="2"/>
</dbReference>
<evidence type="ECO:0000256" key="1">
    <source>
        <dbReference type="ARBA" id="ARBA00004141"/>
    </source>
</evidence>
<organism evidence="8 9">
    <name type="scientific">Perkinsus olseni</name>
    <name type="common">Perkinsus atlanticus</name>
    <dbReference type="NCBI Taxonomy" id="32597"/>
    <lineage>
        <taxon>Eukaryota</taxon>
        <taxon>Sar</taxon>
        <taxon>Alveolata</taxon>
        <taxon>Perkinsozoa</taxon>
        <taxon>Perkinsea</taxon>
        <taxon>Perkinsida</taxon>
        <taxon>Perkinsidae</taxon>
        <taxon>Perkinsus</taxon>
    </lineage>
</organism>
<gene>
    <name evidence="8" type="ORF">FOZ61_001109</name>
</gene>
<feature type="coiled-coil region" evidence="5">
    <location>
        <begin position="19"/>
        <end position="53"/>
    </location>
</feature>
<feature type="transmembrane region" description="Helical" evidence="7">
    <location>
        <begin position="505"/>
        <end position="528"/>
    </location>
</feature>
<dbReference type="Proteomes" id="UP000570595">
    <property type="component" value="Unassembled WGS sequence"/>
</dbReference>
<evidence type="ECO:0000256" key="5">
    <source>
        <dbReference type="SAM" id="Coils"/>
    </source>
</evidence>
<dbReference type="SMART" id="SM01417">
    <property type="entry name" value="Solute_trans_a"/>
    <property type="match status" value="1"/>
</dbReference>
<feature type="region of interest" description="Disordered" evidence="6">
    <location>
        <begin position="629"/>
        <end position="704"/>
    </location>
</feature>
<keyword evidence="4 7" id="KW-0472">Membrane</keyword>
<feature type="transmembrane region" description="Helical" evidence="7">
    <location>
        <begin position="212"/>
        <end position="233"/>
    </location>
</feature>
<reference evidence="8 9" key="1">
    <citation type="submission" date="2020-04" db="EMBL/GenBank/DDBJ databases">
        <title>Perkinsus olseni comparative genomics.</title>
        <authorList>
            <person name="Bogema D.R."/>
        </authorList>
    </citation>
    <scope>NUCLEOTIDE SEQUENCE [LARGE SCALE GENOMIC DNA]</scope>
    <source>
        <strain evidence="8">ATCC PRA-179</strain>
    </source>
</reference>
<dbReference type="InterPro" id="IPR005178">
    <property type="entry name" value="Ostalpha/TMEM184C"/>
</dbReference>
<accession>A0A7J6KSY0</accession>
<feature type="transmembrane region" description="Helical" evidence="7">
    <location>
        <begin position="147"/>
        <end position="165"/>
    </location>
</feature>
<feature type="compositionally biased region" description="Basic and acidic residues" evidence="6">
    <location>
        <begin position="643"/>
        <end position="665"/>
    </location>
</feature>
<evidence type="ECO:0000256" key="6">
    <source>
        <dbReference type="SAM" id="MobiDB-lite"/>
    </source>
</evidence>
<evidence type="ECO:0000313" key="9">
    <source>
        <dbReference type="Proteomes" id="UP000570595"/>
    </source>
</evidence>
<dbReference type="AlphaFoldDB" id="A0A7J6KSY0"/>
<feature type="compositionally biased region" description="Basic residues" evidence="6">
    <location>
        <begin position="631"/>
        <end position="642"/>
    </location>
</feature>
<name>A0A7J6KSY0_PEROL</name>
<feature type="non-terminal residue" evidence="8">
    <location>
        <position position="1"/>
    </location>
</feature>
<evidence type="ECO:0000313" key="8">
    <source>
        <dbReference type="EMBL" id="KAF4649651.1"/>
    </source>
</evidence>
<dbReference type="OrthoDB" id="5348404at2759"/>
<feature type="transmembrane region" description="Helical" evidence="7">
    <location>
        <begin position="549"/>
        <end position="571"/>
    </location>
</feature>
<evidence type="ECO:0000256" key="4">
    <source>
        <dbReference type="ARBA" id="ARBA00023136"/>
    </source>
</evidence>
<keyword evidence="5" id="KW-0175">Coiled coil</keyword>
<protein>
    <submittedName>
        <fullName evidence="8">Uncharacterized protein</fullName>
    </submittedName>
</protein>
<keyword evidence="3 7" id="KW-1133">Transmembrane helix</keyword>
<feature type="transmembrane region" description="Helical" evidence="7">
    <location>
        <begin position="171"/>
        <end position="191"/>
    </location>
</feature>